<keyword evidence="3" id="KW-0808">Transferase</keyword>
<reference evidence="3 4" key="1">
    <citation type="submission" date="2016-12" db="EMBL/GenBank/DDBJ databases">
        <authorList>
            <person name="Song W.-J."/>
            <person name="Kurnit D.M."/>
        </authorList>
    </citation>
    <scope>NUCLEOTIDE SEQUENCE [LARGE SCALE GENOMIC DNA]</scope>
    <source>
        <strain evidence="3 4">CGMCC 1.10808</strain>
    </source>
</reference>
<accession>A0A1M7T906</accession>
<dbReference type="EMBL" id="FRDL01000005">
    <property type="protein sequence ID" value="SHN67205.1"/>
    <property type="molecule type" value="Genomic_DNA"/>
</dbReference>
<organism evidence="3 4">
    <name type="scientific">Oceanicella actignis</name>
    <dbReference type="NCBI Taxonomy" id="1189325"/>
    <lineage>
        <taxon>Bacteria</taxon>
        <taxon>Pseudomonadati</taxon>
        <taxon>Pseudomonadota</taxon>
        <taxon>Alphaproteobacteria</taxon>
        <taxon>Rhodobacterales</taxon>
        <taxon>Paracoccaceae</taxon>
        <taxon>Oceanicella</taxon>
    </lineage>
</organism>
<protein>
    <submittedName>
        <fullName evidence="3">Glycosyltransferase involved in cell wall bisynthesis</fullName>
    </submittedName>
</protein>
<dbReference type="InterPro" id="IPR001296">
    <property type="entry name" value="Glyco_trans_1"/>
</dbReference>
<name>A0A1M7T906_9RHOB</name>
<feature type="domain" description="Glycosyl transferase family 1" evidence="1">
    <location>
        <begin position="193"/>
        <end position="332"/>
    </location>
</feature>
<dbReference type="PANTHER" id="PTHR45947">
    <property type="entry name" value="SULFOQUINOVOSYL TRANSFERASE SQD2"/>
    <property type="match status" value="1"/>
</dbReference>
<feature type="domain" description="Glycosyltransferase subfamily 4-like N-terminal" evidence="2">
    <location>
        <begin position="14"/>
        <end position="187"/>
    </location>
</feature>
<sequence length="387" mass="42742">MKVAVIHYWLVGMRGGERVLERICELFPEADIFTHVCIAQNISPRLRAHRIRETFIARLPGARRAYQRYLPLMPRALEELDLSGYDLVLSSESGPAKGVIAPPDALHLCYCHSPMRYIWDQHHAYRAALGPLGRAVFAAAAPRLRLWDAASAARVDAIAANSRFIQRRIRRCWGRESRVIHPPVDLEAYAPGPPEGEAGYLFLSELVPYKRADIAVQAFRALDLPLTVAGDGPERGRLEAMAGPRTRFLGRVPASRMAALYRSCKALIFPGVEDFGIVPLEAMACGRPVIAYRGGGALDTVVEGRTGLFFNEQTPESLAEAVLRFERDHGARMDPDPIRAHAMGFGPGRFKSELAAMIADEAARIGARLDPGDLRRRAEAAEGFSTR</sequence>
<dbReference type="InterPro" id="IPR028098">
    <property type="entry name" value="Glyco_trans_4-like_N"/>
</dbReference>
<dbReference type="Pfam" id="PF00534">
    <property type="entry name" value="Glycos_transf_1"/>
    <property type="match status" value="1"/>
</dbReference>
<dbReference type="Pfam" id="PF13439">
    <property type="entry name" value="Glyco_transf_4"/>
    <property type="match status" value="1"/>
</dbReference>
<dbReference type="GO" id="GO:0016757">
    <property type="term" value="F:glycosyltransferase activity"/>
    <property type="evidence" value="ECO:0007669"/>
    <property type="project" value="InterPro"/>
</dbReference>
<dbReference type="Proteomes" id="UP000184066">
    <property type="component" value="Unassembled WGS sequence"/>
</dbReference>
<evidence type="ECO:0000313" key="4">
    <source>
        <dbReference type="Proteomes" id="UP000184066"/>
    </source>
</evidence>
<dbReference type="InterPro" id="IPR050194">
    <property type="entry name" value="Glycosyltransferase_grp1"/>
</dbReference>
<evidence type="ECO:0000313" key="3">
    <source>
        <dbReference type="EMBL" id="SHN67205.1"/>
    </source>
</evidence>
<dbReference type="Gene3D" id="3.40.50.2000">
    <property type="entry name" value="Glycogen Phosphorylase B"/>
    <property type="match status" value="2"/>
</dbReference>
<dbReference type="AlphaFoldDB" id="A0A1M7T906"/>
<dbReference type="RefSeq" id="WP_072747291.1">
    <property type="nucleotide sequence ID" value="NZ_FOHL01000005.1"/>
</dbReference>
<gene>
    <name evidence="3" type="ORF">SAMN05216200_10579</name>
</gene>
<dbReference type="SUPFAM" id="SSF53756">
    <property type="entry name" value="UDP-Glycosyltransferase/glycogen phosphorylase"/>
    <property type="match status" value="1"/>
</dbReference>
<dbReference type="STRING" id="1189325.SAMN04488119_10580"/>
<evidence type="ECO:0000259" key="2">
    <source>
        <dbReference type="Pfam" id="PF13439"/>
    </source>
</evidence>
<dbReference type="OrthoDB" id="9790710at2"/>
<keyword evidence="4" id="KW-1185">Reference proteome</keyword>
<dbReference type="PANTHER" id="PTHR45947:SF3">
    <property type="entry name" value="SULFOQUINOVOSYL TRANSFERASE SQD2"/>
    <property type="match status" value="1"/>
</dbReference>
<proteinExistence type="predicted"/>
<evidence type="ECO:0000259" key="1">
    <source>
        <dbReference type="Pfam" id="PF00534"/>
    </source>
</evidence>